<accession>A0ABR5VHI6</accession>
<gene>
    <name evidence="1" type="ORF">AY586_16300</name>
</gene>
<keyword evidence="2" id="KW-1185">Reference proteome</keyword>
<dbReference type="Pfam" id="PF13689">
    <property type="entry name" value="DUF4154"/>
    <property type="match status" value="1"/>
</dbReference>
<proteinExistence type="predicted"/>
<sequence>MPRFVSNSERSRRVARRMRRRCGVLMISMLLYGSAVCAGVEEGELMAAYLYNFSKFIHWPPRTESLQLCVYGRSESIQALEALTGKQVQGRPMKVVRRSRGESLESCHIVYVADSERPFLAPVLRSLAGRPVLTVSEIPEFVAAGGMVRFVRVERRLRFEINAASARAAGLGISSQLLKLAVDVVRD</sequence>
<organism evidence="1 2">
    <name type="scientific">Marichromatium gracile</name>
    <name type="common">Chromatium gracile</name>
    <dbReference type="NCBI Taxonomy" id="1048"/>
    <lineage>
        <taxon>Bacteria</taxon>
        <taxon>Pseudomonadati</taxon>
        <taxon>Pseudomonadota</taxon>
        <taxon>Gammaproteobacteria</taxon>
        <taxon>Chromatiales</taxon>
        <taxon>Chromatiaceae</taxon>
        <taxon>Marichromatium</taxon>
    </lineage>
</organism>
<evidence type="ECO:0008006" key="3">
    <source>
        <dbReference type="Google" id="ProtNLM"/>
    </source>
</evidence>
<comment type="caution">
    <text evidence="1">The sequence shown here is derived from an EMBL/GenBank/DDBJ whole genome shotgun (WGS) entry which is preliminary data.</text>
</comment>
<protein>
    <recommendedName>
        <fullName evidence="3">YfiR family protein</fullName>
    </recommendedName>
</protein>
<dbReference type="InterPro" id="IPR025293">
    <property type="entry name" value="YfiR/HmsC-like"/>
</dbReference>
<name>A0ABR5VHI6_MARGR</name>
<evidence type="ECO:0000313" key="1">
    <source>
        <dbReference type="EMBL" id="KXX63663.1"/>
    </source>
</evidence>
<reference evidence="1 2" key="1">
    <citation type="submission" date="2016-02" db="EMBL/GenBank/DDBJ databases">
        <title>Genome sequence of Marichromatium gracile YL-28, a purple sulfur bacterium.</title>
        <authorList>
            <person name="Zhao C."/>
            <person name="Hong X."/>
            <person name="Chen S."/>
            <person name="Yang S."/>
        </authorList>
    </citation>
    <scope>NUCLEOTIDE SEQUENCE [LARGE SCALE GENOMIC DNA]</scope>
    <source>
        <strain evidence="1 2">YL28</strain>
    </source>
</reference>
<dbReference type="EMBL" id="LSYU01000086">
    <property type="protein sequence ID" value="KXX63663.1"/>
    <property type="molecule type" value="Genomic_DNA"/>
</dbReference>
<evidence type="ECO:0000313" key="2">
    <source>
        <dbReference type="Proteomes" id="UP000075766"/>
    </source>
</evidence>
<dbReference type="Proteomes" id="UP000075766">
    <property type="component" value="Unassembled WGS sequence"/>
</dbReference>